<evidence type="ECO:0000313" key="3">
    <source>
        <dbReference type="EMBL" id="MEQ3553338.1"/>
    </source>
</evidence>
<dbReference type="NCBIfam" id="NF006772">
    <property type="entry name" value="PRK09290.2-1"/>
    <property type="match status" value="1"/>
</dbReference>
<evidence type="ECO:0000313" key="4">
    <source>
        <dbReference type="Proteomes" id="UP001494902"/>
    </source>
</evidence>
<dbReference type="Pfam" id="PF01546">
    <property type="entry name" value="Peptidase_M20"/>
    <property type="match status" value="1"/>
</dbReference>
<dbReference type="PANTHER" id="PTHR32494:SF5">
    <property type="entry name" value="ALLANTOATE AMIDOHYDROLASE"/>
    <property type="match status" value="1"/>
</dbReference>
<dbReference type="CDD" id="cd03884">
    <property type="entry name" value="M20_bAS"/>
    <property type="match status" value="1"/>
</dbReference>
<dbReference type="PANTHER" id="PTHR32494">
    <property type="entry name" value="ALLANTOATE DEIMINASE-RELATED"/>
    <property type="match status" value="1"/>
</dbReference>
<dbReference type="SUPFAM" id="SSF55031">
    <property type="entry name" value="Bacterial exopeptidase dimerisation domain"/>
    <property type="match status" value="1"/>
</dbReference>
<dbReference type="InterPro" id="IPR036264">
    <property type="entry name" value="Bact_exopeptidase_dim_dom"/>
</dbReference>
<gene>
    <name evidence="3" type="ORF">WIS52_22940</name>
</gene>
<dbReference type="NCBIfam" id="TIGR01879">
    <property type="entry name" value="hydantase"/>
    <property type="match status" value="1"/>
</dbReference>
<comment type="caution">
    <text evidence="3">The sequence shown here is derived from an EMBL/GenBank/DDBJ whole genome shotgun (WGS) entry which is preliminary data.</text>
</comment>
<dbReference type="Proteomes" id="UP001494902">
    <property type="component" value="Unassembled WGS sequence"/>
</dbReference>
<comment type="similarity">
    <text evidence="1">Belongs to the peptidase M20 family.</text>
</comment>
<protein>
    <submittedName>
        <fullName evidence="3">M20 family metallo-hydrolase</fullName>
    </submittedName>
</protein>
<dbReference type="EMBL" id="JBEDNQ010000010">
    <property type="protein sequence ID" value="MEQ3553338.1"/>
    <property type="molecule type" value="Genomic_DNA"/>
</dbReference>
<dbReference type="InterPro" id="IPR010158">
    <property type="entry name" value="Amidase_Cbmase"/>
</dbReference>
<evidence type="ECO:0000256" key="2">
    <source>
        <dbReference type="ARBA" id="ARBA00022801"/>
    </source>
</evidence>
<reference evidence="3 4" key="1">
    <citation type="submission" date="2024-03" db="EMBL/GenBank/DDBJ databases">
        <title>Draft genome sequence of Pseudonocardia nematodicida JCM 31783.</title>
        <authorList>
            <person name="Butdee W."/>
            <person name="Duangmal K."/>
        </authorList>
    </citation>
    <scope>NUCLEOTIDE SEQUENCE [LARGE SCALE GENOMIC DNA]</scope>
    <source>
        <strain evidence="3 4">JCM 31783</strain>
    </source>
</reference>
<dbReference type="SUPFAM" id="SSF53187">
    <property type="entry name" value="Zn-dependent exopeptidases"/>
    <property type="match status" value="1"/>
</dbReference>
<keyword evidence="4" id="KW-1185">Reference proteome</keyword>
<organism evidence="3 4">
    <name type="scientific">Pseudonocardia nematodicida</name>
    <dbReference type="NCBI Taxonomy" id="1206997"/>
    <lineage>
        <taxon>Bacteria</taxon>
        <taxon>Bacillati</taxon>
        <taxon>Actinomycetota</taxon>
        <taxon>Actinomycetes</taxon>
        <taxon>Pseudonocardiales</taxon>
        <taxon>Pseudonocardiaceae</taxon>
        <taxon>Pseudonocardia</taxon>
    </lineage>
</organism>
<keyword evidence="2" id="KW-0378">Hydrolase</keyword>
<accession>A0ABV1KJ26</accession>
<dbReference type="PIRSF" id="PIRSF001235">
    <property type="entry name" value="Amidase_carbamoylase"/>
    <property type="match status" value="1"/>
</dbReference>
<dbReference type="RefSeq" id="WP_349300409.1">
    <property type="nucleotide sequence ID" value="NZ_JBEDNQ010000010.1"/>
</dbReference>
<dbReference type="Gene3D" id="3.40.630.10">
    <property type="entry name" value="Zn peptidases"/>
    <property type="match status" value="1"/>
</dbReference>
<proteinExistence type="inferred from homology"/>
<evidence type="ECO:0000256" key="1">
    <source>
        <dbReference type="ARBA" id="ARBA00006153"/>
    </source>
</evidence>
<dbReference type="InterPro" id="IPR002933">
    <property type="entry name" value="Peptidase_M20"/>
</dbReference>
<dbReference type="Gene3D" id="3.30.70.360">
    <property type="match status" value="1"/>
</dbReference>
<name>A0ABV1KJ26_9PSEU</name>
<sequence length="428" mass="45499">MTEATEVGSTSGPGRTAGSDVAFLTDFAALSAFGVTDRGGVHRETATDADAAQRAWFGRWLADRGFAVAYDRVGNQFGLLERTPGAPWVLVGSHLDSQPFAGRFDGAYGVLAAAHAADRLARRRGTGANLAVVNWLNEEGSRFEPSMMGSAVFAGGLDREAALDTRDGAGVRLGDRLAELGQLGDDDVLTLDDVAGYAEIHIEQGRELEDAGRTVGLVEATWAARKYDLTVTGEQSHTGSTVMADRRDALLGASELVVLARELTERLSTADSPLHTSVSRLTVAPNSPVTVAREVRMNLDLRSPDEDLLERADTLLHERIPAISEHARVEVGVSGSHAWGVRPFPAAGVALARRCAEDLGLSHRTMLTIAGHDSVNLNAHVPTIMLFVPSEQGISHNERESTADDDVCAGVDLLTAVLDRLAAGDPVR</sequence>